<reference evidence="3" key="1">
    <citation type="submission" date="2020-05" db="EMBL/GenBank/DDBJ databases">
        <authorList>
            <person name="Chiriac C."/>
            <person name="Salcher M."/>
            <person name="Ghai R."/>
            <person name="Kavagutti S V."/>
        </authorList>
    </citation>
    <scope>NUCLEOTIDE SEQUENCE</scope>
</reference>
<name>A0A6J5RXP1_9CAUD</name>
<dbReference type="InterPro" id="IPR036930">
    <property type="entry name" value="WGR_dom_sf"/>
</dbReference>
<gene>
    <name evidence="3" type="ORF">UFOVP1382_36</name>
</gene>
<dbReference type="InterPro" id="IPR049809">
    <property type="entry name" value="YehF/YfeS-like_WGR"/>
</dbReference>
<proteinExistence type="predicted"/>
<dbReference type="InterPro" id="IPR008893">
    <property type="entry name" value="WGR_domain"/>
</dbReference>
<evidence type="ECO:0000259" key="2">
    <source>
        <dbReference type="Pfam" id="PF05406"/>
    </source>
</evidence>
<dbReference type="Pfam" id="PF05406">
    <property type="entry name" value="WGR"/>
    <property type="match status" value="1"/>
</dbReference>
<protein>
    <submittedName>
        <fullName evidence="3">WGR_MMR_like domain containing protein</fullName>
    </submittedName>
</protein>
<organism evidence="3">
    <name type="scientific">uncultured Caudovirales phage</name>
    <dbReference type="NCBI Taxonomy" id="2100421"/>
    <lineage>
        <taxon>Viruses</taxon>
        <taxon>Duplodnaviria</taxon>
        <taxon>Heunggongvirae</taxon>
        <taxon>Uroviricota</taxon>
        <taxon>Caudoviricetes</taxon>
        <taxon>Peduoviridae</taxon>
        <taxon>Maltschvirus</taxon>
        <taxon>Maltschvirus maltsch</taxon>
    </lineage>
</organism>
<sequence>MAYKIRTVELRHTQGHFKFWRAVGPTFRQTLGGHHYEVETSWGRIETAGQSLSKQFSTQFAAHAFLADMVEQKRAKGYKVYSDEQVEVATAPAQVAKPPPPAPKPFMPPAPPVVAKPVPPPAPPPPPSDLDVFDFMTF</sequence>
<evidence type="ECO:0000313" key="3">
    <source>
        <dbReference type="EMBL" id="CAB4203419.1"/>
    </source>
</evidence>
<feature type="compositionally biased region" description="Pro residues" evidence="1">
    <location>
        <begin position="97"/>
        <end position="128"/>
    </location>
</feature>
<dbReference type="EMBL" id="LR797331">
    <property type="protein sequence ID" value="CAB4203419.1"/>
    <property type="molecule type" value="Genomic_DNA"/>
</dbReference>
<feature type="domain" description="WGR" evidence="2">
    <location>
        <begin position="15"/>
        <end position="82"/>
    </location>
</feature>
<dbReference type="Gene3D" id="2.20.140.10">
    <property type="entry name" value="WGR domain"/>
    <property type="match status" value="1"/>
</dbReference>
<feature type="region of interest" description="Disordered" evidence="1">
    <location>
        <begin position="92"/>
        <end position="130"/>
    </location>
</feature>
<dbReference type="SUPFAM" id="SSF142921">
    <property type="entry name" value="WGR domain-like"/>
    <property type="match status" value="1"/>
</dbReference>
<dbReference type="CDD" id="cd07996">
    <property type="entry name" value="WGR_MMR_like"/>
    <property type="match status" value="1"/>
</dbReference>
<evidence type="ECO:0000256" key="1">
    <source>
        <dbReference type="SAM" id="MobiDB-lite"/>
    </source>
</evidence>
<accession>A0A6J5RXP1</accession>